<evidence type="ECO:0000313" key="2">
    <source>
        <dbReference type="Proteomes" id="UP001056120"/>
    </source>
</evidence>
<comment type="caution">
    <text evidence="1">The sequence shown here is derived from an EMBL/GenBank/DDBJ whole genome shotgun (WGS) entry which is preliminary data.</text>
</comment>
<name>A0ACB9ILX6_9ASTR</name>
<protein>
    <submittedName>
        <fullName evidence="1">Uncharacterized protein</fullName>
    </submittedName>
</protein>
<keyword evidence="2" id="KW-1185">Reference proteome</keyword>
<proteinExistence type="predicted"/>
<reference evidence="1 2" key="2">
    <citation type="journal article" date="2022" name="Mol. Ecol. Resour.">
        <title>The genomes of chicory, endive, great burdock and yacon provide insights into Asteraceae paleo-polyploidization history and plant inulin production.</title>
        <authorList>
            <person name="Fan W."/>
            <person name="Wang S."/>
            <person name="Wang H."/>
            <person name="Wang A."/>
            <person name="Jiang F."/>
            <person name="Liu H."/>
            <person name="Zhao H."/>
            <person name="Xu D."/>
            <person name="Zhang Y."/>
        </authorList>
    </citation>
    <scope>NUCLEOTIDE SEQUENCE [LARGE SCALE GENOMIC DNA]</scope>
    <source>
        <strain evidence="2">cv. Yunnan</strain>
        <tissue evidence="1">Leaves</tissue>
    </source>
</reference>
<reference evidence="2" key="1">
    <citation type="journal article" date="2022" name="Mol. Ecol. Resour.">
        <title>The genomes of chicory, endive, great burdock and yacon provide insights into Asteraceae palaeo-polyploidization history and plant inulin production.</title>
        <authorList>
            <person name="Fan W."/>
            <person name="Wang S."/>
            <person name="Wang H."/>
            <person name="Wang A."/>
            <person name="Jiang F."/>
            <person name="Liu H."/>
            <person name="Zhao H."/>
            <person name="Xu D."/>
            <person name="Zhang Y."/>
        </authorList>
    </citation>
    <scope>NUCLEOTIDE SEQUENCE [LARGE SCALE GENOMIC DNA]</scope>
    <source>
        <strain evidence="2">cv. Yunnan</strain>
    </source>
</reference>
<sequence length="137" mass="15214">MLGARVEYKSNPKKTEQENEAQGNKVKNVEKQSFAVREGGEDMSSGTRGVPEGRPTILFLAVREEPRKTLRGVVVESSIDLSVYLISIRERPRGDLSFGYIVIVEETESFYRPSGQHDKTKLFDSVVKAKIPASGSP</sequence>
<organism evidence="1 2">
    <name type="scientific">Smallanthus sonchifolius</name>
    <dbReference type="NCBI Taxonomy" id="185202"/>
    <lineage>
        <taxon>Eukaryota</taxon>
        <taxon>Viridiplantae</taxon>
        <taxon>Streptophyta</taxon>
        <taxon>Embryophyta</taxon>
        <taxon>Tracheophyta</taxon>
        <taxon>Spermatophyta</taxon>
        <taxon>Magnoliopsida</taxon>
        <taxon>eudicotyledons</taxon>
        <taxon>Gunneridae</taxon>
        <taxon>Pentapetalae</taxon>
        <taxon>asterids</taxon>
        <taxon>campanulids</taxon>
        <taxon>Asterales</taxon>
        <taxon>Asteraceae</taxon>
        <taxon>Asteroideae</taxon>
        <taxon>Heliantheae alliance</taxon>
        <taxon>Millerieae</taxon>
        <taxon>Smallanthus</taxon>
    </lineage>
</organism>
<gene>
    <name evidence="1" type="ORF">L1987_24335</name>
</gene>
<accession>A0ACB9ILX6</accession>
<dbReference type="Proteomes" id="UP001056120">
    <property type="component" value="Linkage Group LG08"/>
</dbReference>
<dbReference type="EMBL" id="CM042025">
    <property type="protein sequence ID" value="KAI3808385.1"/>
    <property type="molecule type" value="Genomic_DNA"/>
</dbReference>
<evidence type="ECO:0000313" key="1">
    <source>
        <dbReference type="EMBL" id="KAI3808385.1"/>
    </source>
</evidence>